<evidence type="ECO:0000256" key="8">
    <source>
        <dbReference type="ARBA" id="ARBA00023136"/>
    </source>
</evidence>
<evidence type="ECO:0000256" key="10">
    <source>
        <dbReference type="SAM" id="Phobius"/>
    </source>
</evidence>
<feature type="transmembrane region" description="Helical" evidence="10">
    <location>
        <begin position="20"/>
        <end position="37"/>
    </location>
</feature>
<dbReference type="PRINTS" id="PR01264">
    <property type="entry name" value="MECHCHANNEL"/>
</dbReference>
<reference evidence="11" key="1">
    <citation type="submission" date="2019-08" db="EMBL/GenBank/DDBJ databases">
        <authorList>
            <person name="Kucharzyk K."/>
            <person name="Murdoch R.W."/>
            <person name="Higgins S."/>
            <person name="Loffler F."/>
        </authorList>
    </citation>
    <scope>NUCLEOTIDE SEQUENCE</scope>
</reference>
<dbReference type="AlphaFoldDB" id="A0A644YFT1"/>
<keyword evidence="9" id="KW-0407">Ion channel</keyword>
<dbReference type="InterPro" id="IPR037673">
    <property type="entry name" value="MSC/AndL"/>
</dbReference>
<keyword evidence="8 10" id="KW-0472">Membrane</keyword>
<proteinExistence type="inferred from homology"/>
<dbReference type="PROSITE" id="PS01327">
    <property type="entry name" value="MSCL"/>
    <property type="match status" value="1"/>
</dbReference>
<evidence type="ECO:0000256" key="3">
    <source>
        <dbReference type="ARBA" id="ARBA00022448"/>
    </source>
</evidence>
<dbReference type="InterPro" id="IPR019823">
    <property type="entry name" value="Mechanosensitive_channel_CS"/>
</dbReference>
<dbReference type="HAMAP" id="MF_00115">
    <property type="entry name" value="MscL"/>
    <property type="match status" value="1"/>
</dbReference>
<dbReference type="InterPro" id="IPR001185">
    <property type="entry name" value="MS_channel"/>
</dbReference>
<dbReference type="InterPro" id="IPR036019">
    <property type="entry name" value="MscL_channel"/>
</dbReference>
<sequence>MAVKSNMLGEFKKFITRGNVMDMAVGIIIGSAFTAIVNSLVKDILMPFIGLILGGVSFIDLKIVIAEATEQTSEVAILYGSFIQKVIDFLIIAFVVFMIVRSINKLRDRMEAKKKAEEAAKAAATPAPAPVVPEDIVLLKEIRDLLKK</sequence>
<dbReference type="EMBL" id="VSSQ01005000">
    <property type="protein sequence ID" value="MPM27462.1"/>
    <property type="molecule type" value="Genomic_DNA"/>
</dbReference>
<feature type="transmembrane region" description="Helical" evidence="10">
    <location>
        <begin position="44"/>
        <end position="65"/>
    </location>
</feature>
<evidence type="ECO:0000256" key="9">
    <source>
        <dbReference type="ARBA" id="ARBA00023303"/>
    </source>
</evidence>
<dbReference type="NCBIfam" id="NF001843">
    <property type="entry name" value="PRK00567.1-4"/>
    <property type="match status" value="1"/>
</dbReference>
<keyword evidence="5 10" id="KW-0812">Transmembrane</keyword>
<comment type="similarity">
    <text evidence="2">Belongs to the MscL family.</text>
</comment>
<name>A0A644YFT1_9ZZZZ</name>
<dbReference type="GO" id="GO:0005886">
    <property type="term" value="C:plasma membrane"/>
    <property type="evidence" value="ECO:0007669"/>
    <property type="project" value="UniProtKB-SubCell"/>
</dbReference>
<dbReference type="PANTHER" id="PTHR30266">
    <property type="entry name" value="MECHANOSENSITIVE CHANNEL MSCL"/>
    <property type="match status" value="1"/>
</dbReference>
<dbReference type="PANTHER" id="PTHR30266:SF2">
    <property type="entry name" value="LARGE-CONDUCTANCE MECHANOSENSITIVE CHANNEL"/>
    <property type="match status" value="1"/>
</dbReference>
<protein>
    <submittedName>
        <fullName evidence="11">Large-conductance mechanosensitive channel</fullName>
    </submittedName>
</protein>
<evidence type="ECO:0000313" key="11">
    <source>
        <dbReference type="EMBL" id="MPM27462.1"/>
    </source>
</evidence>
<dbReference type="SUPFAM" id="SSF81330">
    <property type="entry name" value="Gated mechanosensitive channel"/>
    <property type="match status" value="1"/>
</dbReference>
<dbReference type="NCBIfam" id="TIGR00220">
    <property type="entry name" value="mscL"/>
    <property type="match status" value="1"/>
</dbReference>
<comment type="subcellular location">
    <subcellularLocation>
        <location evidence="1">Cell membrane</location>
        <topology evidence="1">Multi-pass membrane protein</topology>
    </subcellularLocation>
</comment>
<evidence type="ECO:0000256" key="7">
    <source>
        <dbReference type="ARBA" id="ARBA00023065"/>
    </source>
</evidence>
<evidence type="ECO:0000256" key="1">
    <source>
        <dbReference type="ARBA" id="ARBA00004651"/>
    </source>
</evidence>
<dbReference type="Pfam" id="PF01741">
    <property type="entry name" value="MscL"/>
    <property type="match status" value="1"/>
</dbReference>
<feature type="transmembrane region" description="Helical" evidence="10">
    <location>
        <begin position="77"/>
        <end position="100"/>
    </location>
</feature>
<evidence type="ECO:0000256" key="4">
    <source>
        <dbReference type="ARBA" id="ARBA00022475"/>
    </source>
</evidence>
<keyword evidence="3" id="KW-0813">Transport</keyword>
<dbReference type="Gene3D" id="1.10.1200.120">
    <property type="entry name" value="Large-conductance mechanosensitive channel, MscL, domain 1"/>
    <property type="match status" value="1"/>
</dbReference>
<gene>
    <name evidence="11" type="primary">mscL_21</name>
    <name evidence="11" type="ORF">SDC9_73973</name>
</gene>
<keyword evidence="4" id="KW-1003">Cell membrane</keyword>
<organism evidence="11">
    <name type="scientific">bioreactor metagenome</name>
    <dbReference type="NCBI Taxonomy" id="1076179"/>
    <lineage>
        <taxon>unclassified sequences</taxon>
        <taxon>metagenomes</taxon>
        <taxon>ecological metagenomes</taxon>
    </lineage>
</organism>
<keyword evidence="6 10" id="KW-1133">Transmembrane helix</keyword>
<keyword evidence="7" id="KW-0406">Ion transport</keyword>
<evidence type="ECO:0000256" key="6">
    <source>
        <dbReference type="ARBA" id="ARBA00022989"/>
    </source>
</evidence>
<evidence type="ECO:0000256" key="2">
    <source>
        <dbReference type="ARBA" id="ARBA00007254"/>
    </source>
</evidence>
<comment type="caution">
    <text evidence="11">The sequence shown here is derived from an EMBL/GenBank/DDBJ whole genome shotgun (WGS) entry which is preliminary data.</text>
</comment>
<accession>A0A644YFT1</accession>
<evidence type="ECO:0000256" key="5">
    <source>
        <dbReference type="ARBA" id="ARBA00022692"/>
    </source>
</evidence>
<dbReference type="GO" id="GO:0008381">
    <property type="term" value="F:mechanosensitive monoatomic ion channel activity"/>
    <property type="evidence" value="ECO:0007669"/>
    <property type="project" value="InterPro"/>
</dbReference>